<dbReference type="Pfam" id="PF08447">
    <property type="entry name" value="PAS_3"/>
    <property type="match status" value="1"/>
</dbReference>
<evidence type="ECO:0000259" key="2">
    <source>
        <dbReference type="PROSITE" id="PS50113"/>
    </source>
</evidence>
<gene>
    <name evidence="4" type="ORF">HGA08_28550</name>
</gene>
<dbReference type="SMART" id="SM00267">
    <property type="entry name" value="GGDEF"/>
    <property type="match status" value="1"/>
</dbReference>
<dbReference type="PROSITE" id="PS50887">
    <property type="entry name" value="GGDEF"/>
    <property type="match status" value="1"/>
</dbReference>
<evidence type="ECO:0000259" key="3">
    <source>
        <dbReference type="PROSITE" id="PS50887"/>
    </source>
</evidence>
<dbReference type="InterPro" id="IPR001610">
    <property type="entry name" value="PAC"/>
</dbReference>
<dbReference type="InterPro" id="IPR052155">
    <property type="entry name" value="Biofilm_reg_signaling"/>
</dbReference>
<dbReference type="SUPFAM" id="SSF55073">
    <property type="entry name" value="Nucleotide cyclase"/>
    <property type="match status" value="1"/>
</dbReference>
<dbReference type="NCBIfam" id="TIGR00254">
    <property type="entry name" value="GGDEF"/>
    <property type="match status" value="1"/>
</dbReference>
<dbReference type="RefSeq" id="WP_067879531.1">
    <property type="nucleotide sequence ID" value="NZ_JAAXOP010000025.1"/>
</dbReference>
<dbReference type="PROSITE" id="PS50113">
    <property type="entry name" value="PAC"/>
    <property type="match status" value="1"/>
</dbReference>
<dbReference type="PANTHER" id="PTHR44757">
    <property type="entry name" value="DIGUANYLATE CYCLASE DGCP"/>
    <property type="match status" value="1"/>
</dbReference>
<sequence length="427" mass="46403">MNDLEYTALAQQWRRALAPLAGSTPYTDVDLSLLSKLLRELRAGLDAPTFDYAVGSRVGAALVRAQLTDSSVPAASAQVLYGLVDHCEHPEGGPRLAALLAALGQGHRDASALQRPTQSEYDKRFRIVFDHAAIAIAVGDTNGALLEANPHLATMIGVSPEELHGISVYDFAHPDDQNEIRRMVYDKLVPAREGTVRIERRLLRADGSVGWASFAITYVKGAADQPDYLLAIGEDMTERHQLQEQLHYQARHDALTGLPNRRYLLEKLSEAIAAAGDHDRMGLCFADLDQFKEINDHYGHGTGDQVLATVGRRLLDNLCGMGCMVSRIGGDEFVIMVPPPAGNERVTEIANRARGALTDPIVVGGHRLPMSASIGAVITPIVGRDPEWLLDAADTTLYHAKSNAKGDWILHTVHAADDSDDNRVGFC</sequence>
<dbReference type="InterPro" id="IPR000014">
    <property type="entry name" value="PAS"/>
</dbReference>
<feature type="domain" description="GGDEF" evidence="3">
    <location>
        <begin position="279"/>
        <end position="413"/>
    </location>
</feature>
<organism evidence="4 5">
    <name type="scientific">Nocardia vermiculata</name>
    <dbReference type="NCBI Taxonomy" id="257274"/>
    <lineage>
        <taxon>Bacteria</taxon>
        <taxon>Bacillati</taxon>
        <taxon>Actinomycetota</taxon>
        <taxon>Actinomycetes</taxon>
        <taxon>Mycobacteriales</taxon>
        <taxon>Nocardiaceae</taxon>
        <taxon>Nocardia</taxon>
    </lineage>
</organism>
<dbReference type="CDD" id="cd00130">
    <property type="entry name" value="PAS"/>
    <property type="match status" value="1"/>
</dbReference>
<dbReference type="EMBL" id="JAAXOP010000025">
    <property type="protein sequence ID" value="NKY54149.1"/>
    <property type="molecule type" value="Genomic_DNA"/>
</dbReference>
<protein>
    <submittedName>
        <fullName evidence="4">Diguanylate cyclase</fullName>
    </submittedName>
</protein>
<dbReference type="PANTHER" id="PTHR44757:SF2">
    <property type="entry name" value="BIOFILM ARCHITECTURE MAINTENANCE PROTEIN MBAA"/>
    <property type="match status" value="1"/>
</dbReference>
<dbReference type="InterPro" id="IPR035965">
    <property type="entry name" value="PAS-like_dom_sf"/>
</dbReference>
<dbReference type="AlphaFoldDB" id="A0A846YBJ0"/>
<dbReference type="NCBIfam" id="TIGR00229">
    <property type="entry name" value="sensory_box"/>
    <property type="match status" value="1"/>
</dbReference>
<keyword evidence="5" id="KW-1185">Reference proteome</keyword>
<evidence type="ECO:0000259" key="1">
    <source>
        <dbReference type="PROSITE" id="PS50112"/>
    </source>
</evidence>
<comment type="caution">
    <text evidence="4">The sequence shown here is derived from an EMBL/GenBank/DDBJ whole genome shotgun (WGS) entry which is preliminary data.</text>
</comment>
<dbReference type="CDD" id="cd01949">
    <property type="entry name" value="GGDEF"/>
    <property type="match status" value="1"/>
</dbReference>
<feature type="domain" description="PAS" evidence="1">
    <location>
        <begin position="121"/>
        <end position="192"/>
    </location>
</feature>
<dbReference type="Proteomes" id="UP000565711">
    <property type="component" value="Unassembled WGS sequence"/>
</dbReference>
<accession>A0A846YBJ0</accession>
<dbReference type="PROSITE" id="PS50112">
    <property type="entry name" value="PAS"/>
    <property type="match status" value="1"/>
</dbReference>
<dbReference type="SMART" id="SM00086">
    <property type="entry name" value="PAC"/>
    <property type="match status" value="1"/>
</dbReference>
<name>A0A846YBJ0_9NOCA</name>
<dbReference type="SMART" id="SM00091">
    <property type="entry name" value="PAS"/>
    <property type="match status" value="1"/>
</dbReference>
<reference evidence="4 5" key="1">
    <citation type="submission" date="2020-04" db="EMBL/GenBank/DDBJ databases">
        <title>MicrobeNet Type strains.</title>
        <authorList>
            <person name="Nicholson A.C."/>
        </authorList>
    </citation>
    <scope>NUCLEOTIDE SEQUENCE [LARGE SCALE GENOMIC DNA]</scope>
    <source>
        <strain evidence="4 5">JCM 12354</strain>
    </source>
</reference>
<evidence type="ECO:0000313" key="5">
    <source>
        <dbReference type="Proteomes" id="UP000565711"/>
    </source>
</evidence>
<dbReference type="InterPro" id="IPR000700">
    <property type="entry name" value="PAS-assoc_C"/>
</dbReference>
<evidence type="ECO:0000313" key="4">
    <source>
        <dbReference type="EMBL" id="NKY54149.1"/>
    </source>
</evidence>
<dbReference type="InterPro" id="IPR029787">
    <property type="entry name" value="Nucleotide_cyclase"/>
</dbReference>
<dbReference type="Pfam" id="PF00990">
    <property type="entry name" value="GGDEF"/>
    <property type="match status" value="1"/>
</dbReference>
<feature type="domain" description="PAC" evidence="2">
    <location>
        <begin position="196"/>
        <end position="248"/>
    </location>
</feature>
<dbReference type="Gene3D" id="3.30.450.20">
    <property type="entry name" value="PAS domain"/>
    <property type="match status" value="1"/>
</dbReference>
<proteinExistence type="predicted"/>
<dbReference type="InterPro" id="IPR043128">
    <property type="entry name" value="Rev_trsase/Diguanyl_cyclase"/>
</dbReference>
<dbReference type="Gene3D" id="3.30.70.270">
    <property type="match status" value="1"/>
</dbReference>
<dbReference type="InterPro" id="IPR013655">
    <property type="entry name" value="PAS_fold_3"/>
</dbReference>
<dbReference type="InterPro" id="IPR000160">
    <property type="entry name" value="GGDEF_dom"/>
</dbReference>
<dbReference type="SUPFAM" id="SSF55785">
    <property type="entry name" value="PYP-like sensor domain (PAS domain)"/>
    <property type="match status" value="1"/>
</dbReference>